<comment type="subcellular location">
    <subcellularLocation>
        <location evidence="1">Nucleus</location>
    </subcellularLocation>
</comment>
<feature type="non-terminal residue" evidence="8">
    <location>
        <position position="1"/>
    </location>
</feature>
<comment type="caution">
    <text evidence="8">The sequence shown here is derived from an EMBL/GenBank/DDBJ whole genome shotgun (WGS) entry which is preliminary data.</text>
</comment>
<dbReference type="Proteomes" id="UP001431209">
    <property type="component" value="Unassembled WGS sequence"/>
</dbReference>
<keyword evidence="9" id="KW-1185">Reference proteome</keyword>
<dbReference type="GO" id="GO:0004842">
    <property type="term" value="F:ubiquitin-protein transferase activity"/>
    <property type="evidence" value="ECO:0007669"/>
    <property type="project" value="TreeGrafter"/>
</dbReference>
<evidence type="ECO:0000259" key="7">
    <source>
        <dbReference type="PROSITE" id="PS50172"/>
    </source>
</evidence>
<dbReference type="PROSITE" id="PS50172">
    <property type="entry name" value="BRCT"/>
    <property type="match status" value="2"/>
</dbReference>
<feature type="domain" description="BRCT" evidence="7">
    <location>
        <begin position="273"/>
        <end position="380"/>
    </location>
</feature>
<keyword evidence="4" id="KW-0234">DNA repair</keyword>
<dbReference type="InterPro" id="IPR031099">
    <property type="entry name" value="BRCA1-associated"/>
</dbReference>
<dbReference type="SUPFAM" id="SSF52113">
    <property type="entry name" value="BRCT domain"/>
    <property type="match status" value="2"/>
</dbReference>
<organism evidence="8 9">
    <name type="scientific">Acrasis kona</name>
    <dbReference type="NCBI Taxonomy" id="1008807"/>
    <lineage>
        <taxon>Eukaryota</taxon>
        <taxon>Discoba</taxon>
        <taxon>Heterolobosea</taxon>
        <taxon>Tetramitia</taxon>
        <taxon>Eutetramitia</taxon>
        <taxon>Acrasidae</taxon>
        <taxon>Acrasis</taxon>
    </lineage>
</organism>
<reference evidence="8 9" key="1">
    <citation type="submission" date="2024-03" db="EMBL/GenBank/DDBJ databases">
        <title>The Acrasis kona genome and developmental transcriptomes reveal deep origins of eukaryotic multicellular pathways.</title>
        <authorList>
            <person name="Sheikh S."/>
            <person name="Fu C.-J."/>
            <person name="Brown M.W."/>
            <person name="Baldauf S.L."/>
        </authorList>
    </citation>
    <scope>NUCLEOTIDE SEQUENCE [LARGE SCALE GENOMIC DNA]</scope>
    <source>
        <strain evidence="8 9">ATCC MYA-3509</strain>
    </source>
</reference>
<evidence type="ECO:0000256" key="4">
    <source>
        <dbReference type="ARBA" id="ARBA00023204"/>
    </source>
</evidence>
<evidence type="ECO:0000313" key="8">
    <source>
        <dbReference type="EMBL" id="KAL0489414.1"/>
    </source>
</evidence>
<gene>
    <name evidence="8" type="ORF">AKO1_010705</name>
</gene>
<evidence type="ECO:0000313" key="9">
    <source>
        <dbReference type="Proteomes" id="UP001431209"/>
    </source>
</evidence>
<keyword evidence="3" id="KW-0227">DNA damage</keyword>
<dbReference type="GO" id="GO:0005634">
    <property type="term" value="C:nucleus"/>
    <property type="evidence" value="ECO:0007669"/>
    <property type="project" value="UniProtKB-SubCell"/>
</dbReference>
<dbReference type="GO" id="GO:0045944">
    <property type="term" value="P:positive regulation of transcription by RNA polymerase II"/>
    <property type="evidence" value="ECO:0007669"/>
    <property type="project" value="TreeGrafter"/>
</dbReference>
<evidence type="ECO:0000256" key="1">
    <source>
        <dbReference type="ARBA" id="ARBA00004123"/>
    </source>
</evidence>
<feature type="compositionally biased region" description="Basic and acidic residues" evidence="6">
    <location>
        <begin position="139"/>
        <end position="153"/>
    </location>
</feature>
<dbReference type="EMBL" id="JAOPGA020001557">
    <property type="protein sequence ID" value="KAL0489414.1"/>
    <property type="molecule type" value="Genomic_DNA"/>
</dbReference>
<dbReference type="SMART" id="SM00292">
    <property type="entry name" value="BRCT"/>
    <property type="match status" value="2"/>
</dbReference>
<dbReference type="GO" id="GO:0000724">
    <property type="term" value="P:double-strand break repair via homologous recombination"/>
    <property type="evidence" value="ECO:0007669"/>
    <property type="project" value="TreeGrafter"/>
</dbReference>
<dbReference type="AlphaFoldDB" id="A0AAW2ZJ39"/>
<evidence type="ECO:0000256" key="2">
    <source>
        <dbReference type="ARBA" id="ARBA00022737"/>
    </source>
</evidence>
<dbReference type="CDD" id="cd17734">
    <property type="entry name" value="BRCT_Bard1_rpt1"/>
    <property type="match status" value="1"/>
</dbReference>
<protein>
    <recommendedName>
        <fullName evidence="7">BRCT domain-containing protein</fullName>
    </recommendedName>
</protein>
<dbReference type="Gene3D" id="3.40.50.10190">
    <property type="entry name" value="BRCT domain"/>
    <property type="match status" value="2"/>
</dbReference>
<evidence type="ECO:0000256" key="3">
    <source>
        <dbReference type="ARBA" id="ARBA00022763"/>
    </source>
</evidence>
<dbReference type="PANTHER" id="PTHR13763">
    <property type="entry name" value="BREAST CANCER TYPE 1 SUSCEPTIBILITY PROTEIN BRCA1"/>
    <property type="match status" value="1"/>
</dbReference>
<feature type="compositionally biased region" description="Polar residues" evidence="6">
    <location>
        <begin position="71"/>
        <end position="81"/>
    </location>
</feature>
<keyword evidence="2" id="KW-0677">Repeat</keyword>
<sequence>AEETKEDKISRIRSQIEQRLAKVKQVQQVLAEIKQNGVDNLSFEKYTILRPILNAVIDQQEPSPKRRKTSHSLPSASTSTFDVVATPPTVEVDSQTSTTSTTRKSNRKRIPSLKASETTAPIPRPSPVAIQQEIIVDDESSRDSRAEERERDQIVASQSQAVQKQTYVLCGTVLNKEQASELDYMCRKMGAKLSVKMTPQVTHVITPVDQEYIARRTMKFSSGIVCGAWIVGFPWVQKCIEQLGFVDEVDYEVRGDHTAVDGPKLGRLAKNNASTGILSNLYIYLHGQYKSPNPSKSELTNLVKWGGATVLKQVPREEELTKKSDSKKNLSNTIVIVDGDVSKEDIRSLSKTSGCNPLKFAWLLDSVSAYQLKDRQSYVARSSKK</sequence>
<dbReference type="Pfam" id="PF00533">
    <property type="entry name" value="BRCT"/>
    <property type="match status" value="1"/>
</dbReference>
<evidence type="ECO:0000256" key="6">
    <source>
        <dbReference type="SAM" id="MobiDB-lite"/>
    </source>
</evidence>
<name>A0AAW2ZJ39_9EUKA</name>
<dbReference type="PANTHER" id="PTHR13763:SF0">
    <property type="entry name" value="BREAST CANCER TYPE 1 SUSCEPTIBILITY PROTEIN"/>
    <property type="match status" value="1"/>
</dbReference>
<feature type="domain" description="BRCT" evidence="7">
    <location>
        <begin position="157"/>
        <end position="253"/>
    </location>
</feature>
<dbReference type="InterPro" id="IPR001357">
    <property type="entry name" value="BRCT_dom"/>
</dbReference>
<feature type="region of interest" description="Disordered" evidence="6">
    <location>
        <begin position="59"/>
        <end position="157"/>
    </location>
</feature>
<proteinExistence type="predicted"/>
<evidence type="ECO:0000256" key="5">
    <source>
        <dbReference type="ARBA" id="ARBA00023242"/>
    </source>
</evidence>
<accession>A0AAW2ZJ39</accession>
<dbReference type="InterPro" id="IPR036420">
    <property type="entry name" value="BRCT_dom_sf"/>
</dbReference>
<keyword evidence="5" id="KW-0539">Nucleus</keyword>